<evidence type="ECO:0000256" key="2">
    <source>
        <dbReference type="ARBA" id="ARBA00010869"/>
    </source>
</evidence>
<keyword evidence="3" id="KW-0663">Pyridoxal phosphate</keyword>
<comment type="similarity">
    <text evidence="2">Belongs to the serine/threonine dehydratase family.</text>
</comment>
<dbReference type="GO" id="GO:0030170">
    <property type="term" value="F:pyridoxal phosphate binding"/>
    <property type="evidence" value="ECO:0007669"/>
    <property type="project" value="InterPro"/>
</dbReference>
<dbReference type="PANTHER" id="PTHR48078:SF6">
    <property type="entry name" value="L-THREONINE DEHYDRATASE CATABOLIC TDCB"/>
    <property type="match status" value="1"/>
</dbReference>
<dbReference type="GO" id="GO:0006567">
    <property type="term" value="P:L-threonine catabolic process"/>
    <property type="evidence" value="ECO:0007669"/>
    <property type="project" value="TreeGrafter"/>
</dbReference>
<dbReference type="RefSeq" id="WP_046508565.1">
    <property type="nucleotide sequence ID" value="NZ_LANI01000021.1"/>
</dbReference>
<dbReference type="GO" id="GO:0003941">
    <property type="term" value="F:L-serine ammonia-lyase activity"/>
    <property type="evidence" value="ECO:0007669"/>
    <property type="project" value="TreeGrafter"/>
</dbReference>
<dbReference type="GO" id="GO:0009097">
    <property type="term" value="P:isoleucine biosynthetic process"/>
    <property type="evidence" value="ECO:0007669"/>
    <property type="project" value="TreeGrafter"/>
</dbReference>
<dbReference type="PROSITE" id="PS00165">
    <property type="entry name" value="DEHYDRATASE_SER_THR"/>
    <property type="match status" value="1"/>
</dbReference>
<dbReference type="Gene3D" id="3.40.50.1100">
    <property type="match status" value="2"/>
</dbReference>
<dbReference type="InterPro" id="IPR036052">
    <property type="entry name" value="TrpB-like_PALP_sf"/>
</dbReference>
<evidence type="ECO:0000313" key="6">
    <source>
        <dbReference type="EMBL" id="KKJ76216.1"/>
    </source>
</evidence>
<comment type="cofactor">
    <cofactor evidence="1">
        <name>pyridoxal 5'-phosphate</name>
        <dbReference type="ChEBI" id="CHEBI:597326"/>
    </cofactor>
</comment>
<protein>
    <submittedName>
        <fullName evidence="6">Threonine dehydratase</fullName>
        <ecNumber evidence="6">4.3.1.19</ecNumber>
    </submittedName>
</protein>
<dbReference type="Pfam" id="PF00291">
    <property type="entry name" value="PALP"/>
    <property type="match status" value="1"/>
</dbReference>
<dbReference type="NCBIfam" id="NF006094">
    <property type="entry name" value="PRK08246.1"/>
    <property type="match status" value="1"/>
</dbReference>
<dbReference type="EC" id="4.3.1.19" evidence="6"/>
<dbReference type="EMBL" id="LANI01000021">
    <property type="protein sequence ID" value="KKJ76216.1"/>
    <property type="molecule type" value="Genomic_DNA"/>
</dbReference>
<dbReference type="FunFam" id="3.40.50.1100:FF:000005">
    <property type="entry name" value="Threonine dehydratase catabolic"/>
    <property type="match status" value="1"/>
</dbReference>
<evidence type="ECO:0000313" key="7">
    <source>
        <dbReference type="Proteomes" id="UP000034491"/>
    </source>
</evidence>
<feature type="domain" description="Tryptophan synthase beta chain-like PALP" evidence="5">
    <location>
        <begin position="17"/>
        <end position="302"/>
    </location>
</feature>
<proteinExistence type="inferred from homology"/>
<name>A0A0M2R3I5_9PROT</name>
<sequence>MPGHITQSTILNAYDSIREHIRRTPVLRVPAGELIHDVPITLKFEQMQHSGSFKARGGFNALLSGNIPETGVIAASGGNHGAAVAYAASKLGVRAEIFVPEIVSPAKLAKLEQYGARINVVGENFSEAFSACLERQRETGAHLLHAYDQLEIVAGQGTVGLELEEQAPEIDSLLVAVGGGGLIGGVASWYRGRIKIIAVETTGTATLHSALKAGYPVGVSVSGLAADALGASTIGDFGLEASKSYVHQSVLVDDADVKAAQDCLWNNYRQIAEPGGATALAGLLSGAYVPEKDEKVGVLVCGGNASLSSF</sequence>
<dbReference type="STRING" id="1549748.WH95_14185"/>
<dbReference type="PATRIC" id="fig|1549748.8.peg.1580"/>
<dbReference type="PANTHER" id="PTHR48078">
    <property type="entry name" value="THREONINE DEHYDRATASE, MITOCHONDRIAL-RELATED"/>
    <property type="match status" value="1"/>
</dbReference>
<dbReference type="InterPro" id="IPR050147">
    <property type="entry name" value="Ser/Thr_Dehydratase"/>
</dbReference>
<evidence type="ECO:0000256" key="3">
    <source>
        <dbReference type="ARBA" id="ARBA00022898"/>
    </source>
</evidence>
<gene>
    <name evidence="6" type="ORF">WH95_14185</name>
</gene>
<evidence type="ECO:0000256" key="4">
    <source>
        <dbReference type="ARBA" id="ARBA00023239"/>
    </source>
</evidence>
<evidence type="ECO:0000259" key="5">
    <source>
        <dbReference type="Pfam" id="PF00291"/>
    </source>
</evidence>
<keyword evidence="7" id="KW-1185">Reference proteome</keyword>
<dbReference type="GO" id="GO:0004794">
    <property type="term" value="F:threonine deaminase activity"/>
    <property type="evidence" value="ECO:0007669"/>
    <property type="project" value="UniProtKB-EC"/>
</dbReference>
<comment type="caution">
    <text evidence="6">The sequence shown here is derived from an EMBL/GenBank/DDBJ whole genome shotgun (WGS) entry which is preliminary data.</text>
</comment>
<dbReference type="SUPFAM" id="SSF53686">
    <property type="entry name" value="Tryptophan synthase beta subunit-like PLP-dependent enzymes"/>
    <property type="match status" value="1"/>
</dbReference>
<dbReference type="AlphaFoldDB" id="A0A0M2R3I5"/>
<accession>A0A0M2R3I5</accession>
<evidence type="ECO:0000256" key="1">
    <source>
        <dbReference type="ARBA" id="ARBA00001933"/>
    </source>
</evidence>
<dbReference type="GO" id="GO:0006565">
    <property type="term" value="P:L-serine catabolic process"/>
    <property type="evidence" value="ECO:0007669"/>
    <property type="project" value="TreeGrafter"/>
</dbReference>
<dbReference type="InterPro" id="IPR001926">
    <property type="entry name" value="TrpB-like_PALP"/>
</dbReference>
<dbReference type="Proteomes" id="UP000034491">
    <property type="component" value="Unassembled WGS sequence"/>
</dbReference>
<dbReference type="CDD" id="cd01562">
    <property type="entry name" value="Thr-dehyd"/>
    <property type="match status" value="1"/>
</dbReference>
<reference evidence="6 7" key="1">
    <citation type="submission" date="2015-03" db="EMBL/GenBank/DDBJ databases">
        <title>Genome sequence of Kiloniella sp. P1-1, isolated from the gut microflora of Pacific white shrimp, Penaeus vannamei.</title>
        <authorList>
            <person name="Shao Z."/>
            <person name="Wang L."/>
            <person name="Li X."/>
        </authorList>
    </citation>
    <scope>NUCLEOTIDE SEQUENCE [LARGE SCALE GENOMIC DNA]</scope>
    <source>
        <strain evidence="6 7">P1-1</strain>
    </source>
</reference>
<dbReference type="InterPro" id="IPR000634">
    <property type="entry name" value="Ser/Thr_deHydtase_PyrdxlP-BS"/>
</dbReference>
<keyword evidence="4 6" id="KW-0456">Lyase</keyword>
<organism evidence="6 7">
    <name type="scientific">Kiloniella litopenaei</name>
    <dbReference type="NCBI Taxonomy" id="1549748"/>
    <lineage>
        <taxon>Bacteria</taxon>
        <taxon>Pseudomonadati</taxon>
        <taxon>Pseudomonadota</taxon>
        <taxon>Alphaproteobacteria</taxon>
        <taxon>Rhodospirillales</taxon>
        <taxon>Kiloniellaceae</taxon>
        <taxon>Kiloniella</taxon>
    </lineage>
</organism>